<organism evidence="1 2">
    <name type="scientific">Nostocoides jenkinsii Ben 74</name>
    <dbReference type="NCBI Taxonomy" id="1193518"/>
    <lineage>
        <taxon>Bacteria</taxon>
        <taxon>Bacillati</taxon>
        <taxon>Actinomycetota</taxon>
        <taxon>Actinomycetes</taxon>
        <taxon>Micrococcales</taxon>
        <taxon>Intrasporangiaceae</taxon>
        <taxon>Nostocoides</taxon>
    </lineage>
</organism>
<reference evidence="1 2" key="1">
    <citation type="journal article" date="2013" name="ISME J.">
        <title>A metabolic model for members of the genus Tetrasphaera involved in enhanced biological phosphorus removal.</title>
        <authorList>
            <person name="Kristiansen R."/>
            <person name="Nguyen H.T.T."/>
            <person name="Saunders A.M."/>
            <person name="Nielsen J.L."/>
            <person name="Wimmer R."/>
            <person name="Le V.Q."/>
            <person name="McIlroy S.J."/>
            <person name="Petrovski S."/>
            <person name="Seviour R.J."/>
            <person name="Calteau A."/>
            <person name="Nielsen K.L."/>
            <person name="Nielsen P.H."/>
        </authorList>
    </citation>
    <scope>NUCLEOTIDE SEQUENCE [LARGE SCALE GENOMIC DNA]</scope>
    <source>
        <strain evidence="1 2">Ben 74</strain>
    </source>
</reference>
<name>A0A077M692_9MICO</name>
<dbReference type="AlphaFoldDB" id="A0A077M692"/>
<proteinExistence type="predicted"/>
<dbReference type="Proteomes" id="UP000035720">
    <property type="component" value="Unassembled WGS sequence"/>
</dbReference>
<comment type="caution">
    <text evidence="1">The sequence shown here is derived from an EMBL/GenBank/DDBJ whole genome shotgun (WGS) entry which is preliminary data.</text>
</comment>
<evidence type="ECO:0000313" key="2">
    <source>
        <dbReference type="Proteomes" id="UP000035720"/>
    </source>
</evidence>
<keyword evidence="2" id="KW-1185">Reference proteome</keyword>
<dbReference type="RefSeq" id="WP_048548275.1">
    <property type="nucleotide sequence ID" value="NZ_HF571038.1"/>
</dbReference>
<evidence type="ECO:0000313" key="1">
    <source>
        <dbReference type="EMBL" id="CCI52104.1"/>
    </source>
</evidence>
<accession>A0A077M692</accession>
<gene>
    <name evidence="1" type="ORF">BN13_1440008</name>
</gene>
<dbReference type="EMBL" id="CAJC01000051">
    <property type="protein sequence ID" value="CCI52104.1"/>
    <property type="molecule type" value="Genomic_DNA"/>
</dbReference>
<dbReference type="STRING" id="1193518.BN13_1440008"/>
<sequence>MLLSLDPQTLDVRRRTAIPFAEGSVDSAIAYGDKLVYPLTVNAASNTPGHDIVVLDPDTMKATRVDLGAKLPYLLRLDGNTLYVGHPFMHPAFGALSTLRHVSRLDLTTNAVTGYDLAAGIVDFDVRAGHLHLLGDDGGDDNTFVIQTYDASSGAKLTSQSVNRATGDGYYYPAGILAP</sequence>
<protein>
    <submittedName>
        <fullName evidence="1">Uncharacterized protein</fullName>
    </submittedName>
</protein>